<feature type="transmembrane region" description="Helical" evidence="1">
    <location>
        <begin position="74"/>
        <end position="92"/>
    </location>
</feature>
<keyword evidence="1" id="KW-0472">Membrane</keyword>
<organism evidence="2 3">
    <name type="scientific">Devosia chinhatensis</name>
    <dbReference type="NCBI Taxonomy" id="429727"/>
    <lineage>
        <taxon>Bacteria</taxon>
        <taxon>Pseudomonadati</taxon>
        <taxon>Pseudomonadota</taxon>
        <taxon>Alphaproteobacteria</taxon>
        <taxon>Hyphomicrobiales</taxon>
        <taxon>Devosiaceae</taxon>
        <taxon>Devosia</taxon>
    </lineage>
</organism>
<comment type="caution">
    <text evidence="2">The sequence shown here is derived from an EMBL/GenBank/DDBJ whole genome shotgun (WGS) entry which is preliminary data.</text>
</comment>
<dbReference type="Proteomes" id="UP000033649">
    <property type="component" value="Unassembled WGS sequence"/>
</dbReference>
<reference evidence="2 3" key="1">
    <citation type="submission" date="2015-03" db="EMBL/GenBank/DDBJ databases">
        <authorList>
            <person name="Hassan Y."/>
            <person name="Lepp D."/>
            <person name="Li X.-Z."/>
            <person name="Zhou T."/>
        </authorList>
    </citation>
    <scope>NUCLEOTIDE SEQUENCE [LARGE SCALE GENOMIC DNA]</scope>
    <source>
        <strain evidence="2 3">IPL18</strain>
    </source>
</reference>
<dbReference type="EMBL" id="JZEY01000054">
    <property type="protein sequence ID" value="KKB09972.1"/>
    <property type="molecule type" value="Genomic_DNA"/>
</dbReference>
<accession>A0A0F5FP49</accession>
<gene>
    <name evidence="2" type="ORF">VE26_09215</name>
</gene>
<evidence type="ECO:0000256" key="1">
    <source>
        <dbReference type="SAM" id="Phobius"/>
    </source>
</evidence>
<dbReference type="STRING" id="429727.VE26_09215"/>
<keyword evidence="1" id="KW-1133">Transmembrane helix</keyword>
<feature type="transmembrane region" description="Helical" evidence="1">
    <location>
        <begin position="104"/>
        <end position="127"/>
    </location>
</feature>
<protein>
    <submittedName>
        <fullName evidence="2">Uncharacterized protein</fullName>
    </submittedName>
</protein>
<dbReference type="PATRIC" id="fig|429727.3.peg.1899"/>
<dbReference type="AlphaFoldDB" id="A0A0F5FP49"/>
<evidence type="ECO:0000313" key="2">
    <source>
        <dbReference type="EMBL" id="KKB09972.1"/>
    </source>
</evidence>
<keyword evidence="3" id="KW-1185">Reference proteome</keyword>
<keyword evidence="1" id="KW-0812">Transmembrane</keyword>
<name>A0A0F5FP49_9HYPH</name>
<dbReference type="Pfam" id="PF04241">
    <property type="entry name" value="DUF423"/>
    <property type="match status" value="1"/>
</dbReference>
<evidence type="ECO:0000313" key="3">
    <source>
        <dbReference type="Proteomes" id="UP000033649"/>
    </source>
</evidence>
<proteinExistence type="predicted"/>
<sequence length="135" mass="13330">MAGKGVPAQGDWTVHHRFLLAAAGIVGALGVAAAASASHATDSRNMLALAAICLSHGPALLALGLAGHSKALRYAGSVLAIGTLLFAADLVARERLGQGLFPAAAPIGGAAMILAWVGIAVAGLAGAKTNKFKKD</sequence>
<dbReference type="InterPro" id="IPR006696">
    <property type="entry name" value="DUF423"/>
</dbReference>
<feature type="transmembrane region" description="Helical" evidence="1">
    <location>
        <begin position="47"/>
        <end position="67"/>
    </location>
</feature>